<organism evidence="1 2">
    <name type="scientific">Tegillarca granosa</name>
    <name type="common">Malaysian cockle</name>
    <name type="synonym">Anadara granosa</name>
    <dbReference type="NCBI Taxonomy" id="220873"/>
    <lineage>
        <taxon>Eukaryota</taxon>
        <taxon>Metazoa</taxon>
        <taxon>Spiralia</taxon>
        <taxon>Lophotrochozoa</taxon>
        <taxon>Mollusca</taxon>
        <taxon>Bivalvia</taxon>
        <taxon>Autobranchia</taxon>
        <taxon>Pteriomorphia</taxon>
        <taxon>Arcoida</taxon>
        <taxon>Arcoidea</taxon>
        <taxon>Arcidae</taxon>
        <taxon>Tegillarca</taxon>
    </lineage>
</organism>
<dbReference type="EMBL" id="JARBDR010000919">
    <property type="protein sequence ID" value="KAJ8300027.1"/>
    <property type="molecule type" value="Genomic_DNA"/>
</dbReference>
<accession>A0ABQ9E8Z4</accession>
<protein>
    <submittedName>
        <fullName evidence="1">Uncharacterized protein</fullName>
    </submittedName>
</protein>
<dbReference type="Proteomes" id="UP001217089">
    <property type="component" value="Unassembled WGS sequence"/>
</dbReference>
<sequence length="128" mass="15134">MFQINNMLSHSYSYSVLVYIKRIVSYLLTTLGRWCLLAVKVIQTDYYRENNQIYARLDRSTIFHFLSRDGKELVNLPFMIQSDNKIPIDFDKSGRFRSSSNMSNRTTSSYRPCIFYPHQAINLRETSL</sequence>
<proteinExistence type="predicted"/>
<keyword evidence="2" id="KW-1185">Reference proteome</keyword>
<evidence type="ECO:0000313" key="2">
    <source>
        <dbReference type="Proteomes" id="UP001217089"/>
    </source>
</evidence>
<gene>
    <name evidence="1" type="ORF">KUTeg_021546</name>
</gene>
<reference evidence="1 2" key="1">
    <citation type="submission" date="2022-12" db="EMBL/GenBank/DDBJ databases">
        <title>Chromosome-level genome of Tegillarca granosa.</title>
        <authorList>
            <person name="Kim J."/>
        </authorList>
    </citation>
    <scope>NUCLEOTIDE SEQUENCE [LARGE SCALE GENOMIC DNA]</scope>
    <source>
        <strain evidence="1">Teg-2019</strain>
        <tissue evidence="1">Adductor muscle</tissue>
    </source>
</reference>
<name>A0ABQ9E8Z4_TEGGR</name>
<evidence type="ECO:0000313" key="1">
    <source>
        <dbReference type="EMBL" id="KAJ8300027.1"/>
    </source>
</evidence>
<comment type="caution">
    <text evidence="1">The sequence shown here is derived from an EMBL/GenBank/DDBJ whole genome shotgun (WGS) entry which is preliminary data.</text>
</comment>